<sequence>MSRSRKIRILRSNYFRSETQFLRALEGISNRLVVVPKPARLSALRAELALIAQDLPAEVDVPVICPATLVDGAAGKSRHHRIVRLNPAEATSLNSAEKVPYLLMVEVLREDFDFDPDTKDNERLLTQLIAEK</sequence>
<dbReference type="AlphaFoldDB" id="A0A4U0WS53"/>
<reference evidence="1 2" key="1">
    <citation type="submission" date="2017-03" db="EMBL/GenBank/DDBJ databases">
        <title>Genomes of endolithic fungi from Antarctica.</title>
        <authorList>
            <person name="Coleine C."/>
            <person name="Masonjones S."/>
            <person name="Stajich J.E."/>
        </authorList>
    </citation>
    <scope>NUCLEOTIDE SEQUENCE [LARGE SCALE GENOMIC DNA]</scope>
    <source>
        <strain evidence="1 2">CCFEE 5187</strain>
    </source>
</reference>
<dbReference type="Proteomes" id="UP000308768">
    <property type="component" value="Unassembled WGS sequence"/>
</dbReference>
<gene>
    <name evidence="1" type="ORF">B0A49_05913</name>
</gene>
<name>A0A4U0WS53_9PEZI</name>
<protein>
    <submittedName>
        <fullName evidence="1">Uncharacterized protein</fullName>
    </submittedName>
</protein>
<proteinExistence type="predicted"/>
<keyword evidence="2" id="KW-1185">Reference proteome</keyword>
<organism evidence="1 2">
    <name type="scientific">Cryomyces minteri</name>
    <dbReference type="NCBI Taxonomy" id="331657"/>
    <lineage>
        <taxon>Eukaryota</taxon>
        <taxon>Fungi</taxon>
        <taxon>Dikarya</taxon>
        <taxon>Ascomycota</taxon>
        <taxon>Pezizomycotina</taxon>
        <taxon>Dothideomycetes</taxon>
        <taxon>Dothideomycetes incertae sedis</taxon>
        <taxon>Cryomyces</taxon>
    </lineage>
</organism>
<dbReference type="STRING" id="331657.A0A4U0WS53"/>
<comment type="caution">
    <text evidence="1">The sequence shown here is derived from an EMBL/GenBank/DDBJ whole genome shotgun (WGS) entry which is preliminary data.</text>
</comment>
<evidence type="ECO:0000313" key="1">
    <source>
        <dbReference type="EMBL" id="TKA66314.1"/>
    </source>
</evidence>
<dbReference type="OrthoDB" id="3918239at2759"/>
<dbReference type="EMBL" id="NAJN01001035">
    <property type="protein sequence ID" value="TKA66314.1"/>
    <property type="molecule type" value="Genomic_DNA"/>
</dbReference>
<evidence type="ECO:0000313" key="2">
    <source>
        <dbReference type="Proteomes" id="UP000308768"/>
    </source>
</evidence>
<accession>A0A4U0WS53</accession>
<feature type="non-terminal residue" evidence="1">
    <location>
        <position position="132"/>
    </location>
</feature>